<name>A0AAV7RD55_PLEWA</name>
<organism evidence="1 2">
    <name type="scientific">Pleurodeles waltl</name>
    <name type="common">Iberian ribbed newt</name>
    <dbReference type="NCBI Taxonomy" id="8319"/>
    <lineage>
        <taxon>Eukaryota</taxon>
        <taxon>Metazoa</taxon>
        <taxon>Chordata</taxon>
        <taxon>Craniata</taxon>
        <taxon>Vertebrata</taxon>
        <taxon>Euteleostomi</taxon>
        <taxon>Amphibia</taxon>
        <taxon>Batrachia</taxon>
        <taxon>Caudata</taxon>
        <taxon>Salamandroidea</taxon>
        <taxon>Salamandridae</taxon>
        <taxon>Pleurodelinae</taxon>
        <taxon>Pleurodeles</taxon>
    </lineage>
</organism>
<accession>A0AAV7RD55</accession>
<evidence type="ECO:0000313" key="2">
    <source>
        <dbReference type="Proteomes" id="UP001066276"/>
    </source>
</evidence>
<keyword evidence="2" id="KW-1185">Reference proteome</keyword>
<proteinExistence type="predicted"/>
<evidence type="ECO:0000313" key="1">
    <source>
        <dbReference type="EMBL" id="KAJ1148798.1"/>
    </source>
</evidence>
<dbReference type="Proteomes" id="UP001066276">
    <property type="component" value="Chromosome 5"/>
</dbReference>
<gene>
    <name evidence="1" type="ORF">NDU88_001624</name>
</gene>
<dbReference type="AlphaFoldDB" id="A0AAV7RD55"/>
<protein>
    <submittedName>
        <fullName evidence="1">Uncharacterized protein</fullName>
    </submittedName>
</protein>
<comment type="caution">
    <text evidence="1">The sequence shown here is derived from an EMBL/GenBank/DDBJ whole genome shotgun (WGS) entry which is preliminary data.</text>
</comment>
<reference evidence="1" key="1">
    <citation type="journal article" date="2022" name="bioRxiv">
        <title>Sequencing and chromosome-scale assembly of the giantPleurodeles waltlgenome.</title>
        <authorList>
            <person name="Brown T."/>
            <person name="Elewa A."/>
            <person name="Iarovenko S."/>
            <person name="Subramanian E."/>
            <person name="Araus A.J."/>
            <person name="Petzold A."/>
            <person name="Susuki M."/>
            <person name="Suzuki K.-i.T."/>
            <person name="Hayashi T."/>
            <person name="Toyoda A."/>
            <person name="Oliveira C."/>
            <person name="Osipova E."/>
            <person name="Leigh N.D."/>
            <person name="Simon A."/>
            <person name="Yun M.H."/>
        </authorList>
    </citation>
    <scope>NUCLEOTIDE SEQUENCE</scope>
    <source>
        <strain evidence="1">20211129_DDA</strain>
        <tissue evidence="1">Liver</tissue>
    </source>
</reference>
<dbReference type="EMBL" id="JANPWB010000009">
    <property type="protein sequence ID" value="KAJ1148798.1"/>
    <property type="molecule type" value="Genomic_DNA"/>
</dbReference>
<sequence length="79" mass="8599">MKRDRVGCFPHWDVVEAGLVALYLLVQHGSGLAAALSTAVQYGTRRVMGLFSGVFALVTDDAETPTTTAWPRQVSHRLV</sequence>